<reference evidence="2" key="1">
    <citation type="submission" date="2021-10" db="EMBL/GenBank/DDBJ databases">
        <title>Melipona bicolor Genome sequencing and assembly.</title>
        <authorList>
            <person name="Araujo N.S."/>
            <person name="Arias M.C."/>
        </authorList>
    </citation>
    <scope>NUCLEOTIDE SEQUENCE</scope>
    <source>
        <strain evidence="2">USP_2M_L1-L4_2017</strain>
        <tissue evidence="2">Whole body</tissue>
    </source>
</reference>
<feature type="chain" id="PRO_5041401057" evidence="1">
    <location>
        <begin position="29"/>
        <end position="168"/>
    </location>
</feature>
<evidence type="ECO:0000313" key="3">
    <source>
        <dbReference type="Proteomes" id="UP001177670"/>
    </source>
</evidence>
<protein>
    <submittedName>
        <fullName evidence="2">Uncharacterized protein</fullName>
    </submittedName>
</protein>
<keyword evidence="3" id="KW-1185">Reference proteome</keyword>
<keyword evidence="1" id="KW-0732">Signal</keyword>
<gene>
    <name evidence="2" type="ORF">K0M31_019361</name>
</gene>
<sequence length="168" mass="18730">MGDLAMNGLDAIFWCSCVVAVFQTLARAEDVASKSNDSLRIDVTRGIALYVGDDEASVTLSLSSLFERNGVEQRSGRKLKFDKDTLKRIGMAMMMAPVMWQLAGLPGALASIKLNLIRSIIVGKIALAVMLFNALRNSQKSEVVLVHKPEYHEHYHTYHKPEDDYEGW</sequence>
<comment type="caution">
    <text evidence="2">The sequence shown here is derived from an EMBL/GenBank/DDBJ whole genome shotgun (WGS) entry which is preliminary data.</text>
</comment>
<feature type="signal peptide" evidence="1">
    <location>
        <begin position="1"/>
        <end position="28"/>
    </location>
</feature>
<dbReference type="AlphaFoldDB" id="A0AA40G292"/>
<evidence type="ECO:0000256" key="1">
    <source>
        <dbReference type="SAM" id="SignalP"/>
    </source>
</evidence>
<accession>A0AA40G292</accession>
<dbReference type="Proteomes" id="UP001177670">
    <property type="component" value="Unassembled WGS sequence"/>
</dbReference>
<evidence type="ECO:0000313" key="2">
    <source>
        <dbReference type="EMBL" id="KAK1129647.1"/>
    </source>
</evidence>
<organism evidence="2 3">
    <name type="scientific">Melipona bicolor</name>
    <dbReference type="NCBI Taxonomy" id="60889"/>
    <lineage>
        <taxon>Eukaryota</taxon>
        <taxon>Metazoa</taxon>
        <taxon>Ecdysozoa</taxon>
        <taxon>Arthropoda</taxon>
        <taxon>Hexapoda</taxon>
        <taxon>Insecta</taxon>
        <taxon>Pterygota</taxon>
        <taxon>Neoptera</taxon>
        <taxon>Endopterygota</taxon>
        <taxon>Hymenoptera</taxon>
        <taxon>Apocrita</taxon>
        <taxon>Aculeata</taxon>
        <taxon>Apoidea</taxon>
        <taxon>Anthophila</taxon>
        <taxon>Apidae</taxon>
        <taxon>Melipona</taxon>
    </lineage>
</organism>
<dbReference type="EMBL" id="JAHYIQ010000008">
    <property type="protein sequence ID" value="KAK1129647.1"/>
    <property type="molecule type" value="Genomic_DNA"/>
</dbReference>
<name>A0AA40G292_9HYME</name>
<proteinExistence type="predicted"/>